<organism evidence="1 2">
    <name type="scientific">Phytophthora palmivora</name>
    <dbReference type="NCBI Taxonomy" id="4796"/>
    <lineage>
        <taxon>Eukaryota</taxon>
        <taxon>Sar</taxon>
        <taxon>Stramenopiles</taxon>
        <taxon>Oomycota</taxon>
        <taxon>Peronosporomycetes</taxon>
        <taxon>Peronosporales</taxon>
        <taxon>Peronosporaceae</taxon>
        <taxon>Phytophthora</taxon>
    </lineage>
</organism>
<sequence>MTFRTAILLDEKMISPPNSHFSISLNLADDFLSWVESLRREKDVLRLSYTTYVKHRSAFSYLCEIYNWEVSPLSASSIAKYFSGLNRTLVSKHGNGIEKPTSRKASISFRL</sequence>
<gene>
    <name evidence="1" type="ORF">PHPALM_16903</name>
</gene>
<protein>
    <submittedName>
        <fullName evidence="1">Uncharacterized protein</fullName>
    </submittedName>
</protein>
<evidence type="ECO:0000313" key="2">
    <source>
        <dbReference type="Proteomes" id="UP000237271"/>
    </source>
</evidence>
<dbReference type="Proteomes" id="UP000237271">
    <property type="component" value="Unassembled WGS sequence"/>
</dbReference>
<accession>A0A2P4XNM7</accession>
<dbReference type="AlphaFoldDB" id="A0A2P4XNM7"/>
<keyword evidence="2" id="KW-1185">Reference proteome</keyword>
<evidence type="ECO:0000313" key="1">
    <source>
        <dbReference type="EMBL" id="POM67147.1"/>
    </source>
</evidence>
<name>A0A2P4XNM7_9STRA</name>
<proteinExistence type="predicted"/>
<dbReference type="EMBL" id="NCKW01009469">
    <property type="protein sequence ID" value="POM67147.1"/>
    <property type="molecule type" value="Genomic_DNA"/>
</dbReference>
<reference evidence="1 2" key="1">
    <citation type="journal article" date="2017" name="Genome Biol. Evol.">
        <title>Phytophthora megakarya and P. palmivora, closely related causal agents of cacao black pod rot, underwent increases in genome sizes and gene numbers by different mechanisms.</title>
        <authorList>
            <person name="Ali S.S."/>
            <person name="Shao J."/>
            <person name="Lary D.J."/>
            <person name="Kronmiller B."/>
            <person name="Shen D."/>
            <person name="Strem M.D."/>
            <person name="Amoako-Attah I."/>
            <person name="Akrofi A.Y."/>
            <person name="Begoude B.A."/>
            <person name="Ten Hoopen G.M."/>
            <person name="Coulibaly K."/>
            <person name="Kebe B.I."/>
            <person name="Melnick R.L."/>
            <person name="Guiltinan M.J."/>
            <person name="Tyler B.M."/>
            <person name="Meinhardt L.W."/>
            <person name="Bailey B.A."/>
        </authorList>
    </citation>
    <scope>NUCLEOTIDE SEQUENCE [LARGE SCALE GENOMIC DNA]</scope>
    <source>
        <strain evidence="2">sbr112.9</strain>
    </source>
</reference>
<comment type="caution">
    <text evidence="1">The sequence shown here is derived from an EMBL/GenBank/DDBJ whole genome shotgun (WGS) entry which is preliminary data.</text>
</comment>